<keyword evidence="4" id="KW-1015">Disulfide bond</keyword>
<feature type="binding site" evidence="3">
    <location>
        <position position="552"/>
    </location>
    <ligand>
        <name>FAD</name>
        <dbReference type="ChEBI" id="CHEBI:57692"/>
    </ligand>
</feature>
<protein>
    <submittedName>
        <fullName evidence="8">Glucose-methanol-choline (GMC) oxidoreductase family protein</fullName>
    </submittedName>
</protein>
<feature type="binding site" evidence="3">
    <location>
        <begin position="563"/>
        <end position="564"/>
    </location>
    <ligand>
        <name>FAD</name>
        <dbReference type="ChEBI" id="CHEBI:57692"/>
    </ligand>
</feature>
<keyword evidence="5" id="KW-0285">Flavoprotein</keyword>
<evidence type="ECO:0000256" key="1">
    <source>
        <dbReference type="ARBA" id="ARBA00010790"/>
    </source>
</evidence>
<dbReference type="OMA" id="NHFESCA"/>
<gene>
    <name evidence="8" type="ORF">ZOSMA_1G02060</name>
</gene>
<accession>A0A0K9PPS7</accession>
<evidence type="ECO:0000313" key="9">
    <source>
        <dbReference type="Proteomes" id="UP000036987"/>
    </source>
</evidence>
<feature type="disulfide bond" evidence="4">
    <location>
        <begin position="460"/>
        <end position="515"/>
    </location>
</feature>
<comment type="cofactor">
    <cofactor evidence="3">
        <name>FAD</name>
        <dbReference type="ChEBI" id="CHEBI:57692"/>
    </cofactor>
</comment>
<organism evidence="8 9">
    <name type="scientific">Zostera marina</name>
    <name type="common">Eelgrass</name>
    <dbReference type="NCBI Taxonomy" id="29655"/>
    <lineage>
        <taxon>Eukaryota</taxon>
        <taxon>Viridiplantae</taxon>
        <taxon>Streptophyta</taxon>
        <taxon>Embryophyta</taxon>
        <taxon>Tracheophyta</taxon>
        <taxon>Spermatophyta</taxon>
        <taxon>Magnoliopsida</taxon>
        <taxon>Liliopsida</taxon>
        <taxon>Zosteraceae</taxon>
        <taxon>Zostera</taxon>
    </lineage>
</organism>
<dbReference type="InterPro" id="IPR000172">
    <property type="entry name" value="GMC_OxRdtase_N"/>
</dbReference>
<feature type="domain" description="Glucose-methanol-choline oxidoreductase N-terminal" evidence="6">
    <location>
        <begin position="137"/>
        <end position="160"/>
    </location>
</feature>
<dbReference type="SUPFAM" id="SSF51905">
    <property type="entry name" value="FAD/NAD(P)-binding domain"/>
    <property type="match status" value="1"/>
</dbReference>
<dbReference type="Pfam" id="PF05199">
    <property type="entry name" value="GMC_oxred_C"/>
    <property type="match status" value="1"/>
</dbReference>
<evidence type="ECO:0000259" key="7">
    <source>
        <dbReference type="PROSITE" id="PS00624"/>
    </source>
</evidence>
<dbReference type="InterPro" id="IPR051871">
    <property type="entry name" value="GMC_Oxidoreductase-Related"/>
</dbReference>
<dbReference type="Proteomes" id="UP000036987">
    <property type="component" value="Unassembled WGS sequence"/>
</dbReference>
<feature type="binding site" evidence="3">
    <location>
        <position position="252"/>
    </location>
    <ligand>
        <name>FAD</name>
        <dbReference type="ChEBI" id="CHEBI:57692"/>
    </ligand>
</feature>
<dbReference type="STRING" id="29655.A0A0K9PPS7"/>
<dbReference type="InterPro" id="IPR007867">
    <property type="entry name" value="GMC_OxRtase_C"/>
</dbReference>
<evidence type="ECO:0000256" key="4">
    <source>
        <dbReference type="PIRSR" id="PIRSR000137-3"/>
    </source>
</evidence>
<sequence length="585" mass="63912">MKSDAIAFLSCVFLPRSEMAEIGKPALHITLFFFFMSFQTYRGEAGPKYSFLHQAKSGPADRLEYDYIVIGGGTSGCPLAATLSKNYTVLLLERGGTPYGNKNISNEASFIETLSDTSPSSASQRFISEDGVINARARVLGGGSCLNAGFYTHASADYIAETGWDAKLVNESYDWVEKVVVNEPVMLQWQSAMRDGLLEVGVEPFNGYTFDHVYGTKIGGSIFDQSGHRHSAADLLRYSEPDNLTVLLHATVHRILFKYKGRKIPKAHGVVFQDGTGKKHRVYLKKDPKSEIVISAGALGSPQLLILSGVGPSEQLKSLGINMMVEQPLVGQGMSDNPMNAIFVPSPVPVEISLIRVVGITRLGTYIEGASGSNFAGVATDFGMLSPQTVQPKQKTPEAIAKAIETLKALPTSSFRGGFLLEKVIGPVSKGDLKVISRNPGKNPKVKFNYFKDPEDLRRCVEGLKTIEKVIDSKAFSRFRYAGLSVQNMMNITAGYPMNLLPRHSNDSVSLEQYCKDTVMTIWHYHGGCRTNEVVDSDYRVIGADGLRVIDGSTFHSSPGTNPQATVMMLGRYMGIKIIGERSED</sequence>
<dbReference type="PROSITE" id="PS00623">
    <property type="entry name" value="GMC_OXRED_1"/>
    <property type="match status" value="1"/>
</dbReference>
<proteinExistence type="inferred from homology"/>
<feature type="binding site" evidence="3">
    <location>
        <begin position="523"/>
        <end position="524"/>
    </location>
    <ligand>
        <name>FAD</name>
        <dbReference type="ChEBI" id="CHEBI:57692"/>
    </ligand>
</feature>
<dbReference type="GO" id="GO:0016614">
    <property type="term" value="F:oxidoreductase activity, acting on CH-OH group of donors"/>
    <property type="evidence" value="ECO:0007669"/>
    <property type="project" value="InterPro"/>
</dbReference>
<reference evidence="9" key="1">
    <citation type="journal article" date="2016" name="Nature">
        <title>The genome of the seagrass Zostera marina reveals angiosperm adaptation to the sea.</title>
        <authorList>
            <person name="Olsen J.L."/>
            <person name="Rouze P."/>
            <person name="Verhelst B."/>
            <person name="Lin Y.-C."/>
            <person name="Bayer T."/>
            <person name="Collen J."/>
            <person name="Dattolo E."/>
            <person name="De Paoli E."/>
            <person name="Dittami S."/>
            <person name="Maumus F."/>
            <person name="Michel G."/>
            <person name="Kersting A."/>
            <person name="Lauritano C."/>
            <person name="Lohaus R."/>
            <person name="Toepel M."/>
            <person name="Tonon T."/>
            <person name="Vanneste K."/>
            <person name="Amirebrahimi M."/>
            <person name="Brakel J."/>
            <person name="Bostroem C."/>
            <person name="Chovatia M."/>
            <person name="Grimwood J."/>
            <person name="Jenkins J.W."/>
            <person name="Jueterbock A."/>
            <person name="Mraz A."/>
            <person name="Stam W.T."/>
            <person name="Tice H."/>
            <person name="Bornberg-Bauer E."/>
            <person name="Green P.J."/>
            <person name="Pearson G.A."/>
            <person name="Procaccini G."/>
            <person name="Duarte C.M."/>
            <person name="Schmutz J."/>
            <person name="Reusch T.B.H."/>
            <person name="Van de Peer Y."/>
        </authorList>
    </citation>
    <scope>NUCLEOTIDE SEQUENCE [LARGE SCALE GENOMIC DNA]</scope>
    <source>
        <strain evidence="9">cv. Finnish</strain>
    </source>
</reference>
<feature type="binding site" evidence="3">
    <location>
        <begin position="74"/>
        <end position="75"/>
    </location>
    <ligand>
        <name>FAD</name>
        <dbReference type="ChEBI" id="CHEBI:57692"/>
    </ligand>
</feature>
<dbReference type="Gene3D" id="3.50.50.60">
    <property type="entry name" value="FAD/NAD(P)-binding domain"/>
    <property type="match status" value="1"/>
</dbReference>
<dbReference type="InterPro" id="IPR012132">
    <property type="entry name" value="GMC_OxRdtase"/>
</dbReference>
<keyword evidence="2" id="KW-0732">Signal</keyword>
<evidence type="ECO:0000256" key="5">
    <source>
        <dbReference type="RuleBase" id="RU003968"/>
    </source>
</evidence>
<dbReference type="PIRSF" id="PIRSF000137">
    <property type="entry name" value="Alcohol_oxidase"/>
    <property type="match status" value="1"/>
</dbReference>
<dbReference type="PROSITE" id="PS00624">
    <property type="entry name" value="GMC_OXRED_2"/>
    <property type="match status" value="1"/>
</dbReference>
<evidence type="ECO:0000259" key="6">
    <source>
        <dbReference type="PROSITE" id="PS00623"/>
    </source>
</evidence>
<keyword evidence="3 5" id="KW-0274">FAD</keyword>
<dbReference type="Gene3D" id="3.30.410.40">
    <property type="match status" value="1"/>
</dbReference>
<keyword evidence="9" id="KW-1185">Reference proteome</keyword>
<dbReference type="OrthoDB" id="269227at2759"/>
<comment type="similarity">
    <text evidence="1 5">Belongs to the GMC oxidoreductase family.</text>
</comment>
<evidence type="ECO:0000256" key="2">
    <source>
        <dbReference type="ARBA" id="ARBA00022729"/>
    </source>
</evidence>
<dbReference type="PANTHER" id="PTHR45968">
    <property type="entry name" value="OSJNBA0019K04.7 PROTEIN"/>
    <property type="match status" value="1"/>
</dbReference>
<dbReference type="InterPro" id="IPR036188">
    <property type="entry name" value="FAD/NAD-bd_sf"/>
</dbReference>
<comment type="caution">
    <text evidence="8">The sequence shown here is derived from an EMBL/GenBank/DDBJ whole genome shotgun (WGS) entry which is preliminary data.</text>
</comment>
<dbReference type="SUPFAM" id="SSF54373">
    <property type="entry name" value="FAD-linked reductases, C-terminal domain"/>
    <property type="match status" value="1"/>
</dbReference>
<dbReference type="PANTHER" id="PTHR45968:SF3">
    <property type="entry name" value="OS04G0573100 PROTEIN"/>
    <property type="match status" value="1"/>
</dbReference>
<dbReference type="GO" id="GO:0050660">
    <property type="term" value="F:flavin adenine dinucleotide binding"/>
    <property type="evidence" value="ECO:0007669"/>
    <property type="project" value="InterPro"/>
</dbReference>
<dbReference type="AlphaFoldDB" id="A0A0K9PPS7"/>
<feature type="domain" description="Glucose-methanol-choline oxidoreductase N-terminal" evidence="7">
    <location>
        <begin position="297"/>
        <end position="311"/>
    </location>
</feature>
<evidence type="ECO:0000256" key="3">
    <source>
        <dbReference type="PIRSR" id="PIRSR000137-2"/>
    </source>
</evidence>
<dbReference type="EMBL" id="LFYR01000729">
    <property type="protein sequence ID" value="KMZ70230.1"/>
    <property type="molecule type" value="Genomic_DNA"/>
</dbReference>
<evidence type="ECO:0000313" key="8">
    <source>
        <dbReference type="EMBL" id="KMZ70230.1"/>
    </source>
</evidence>
<feature type="binding site" evidence="3">
    <location>
        <position position="139"/>
    </location>
    <ligand>
        <name>FAD</name>
        <dbReference type="ChEBI" id="CHEBI:57692"/>
    </ligand>
</feature>
<dbReference type="Pfam" id="PF00732">
    <property type="entry name" value="GMC_oxred_N"/>
    <property type="match status" value="1"/>
</dbReference>
<name>A0A0K9PPS7_ZOSMR</name>